<proteinExistence type="predicted"/>
<keyword evidence="3" id="KW-1185">Reference proteome</keyword>
<reference evidence="2 3" key="1">
    <citation type="journal article" date="2023" name="Arcadia Sci">
        <title>De novo assembly of a long-read Amblyomma americanum tick genome.</title>
        <authorList>
            <person name="Chou S."/>
            <person name="Poskanzer K.E."/>
            <person name="Rollins M."/>
            <person name="Thuy-Boun P.S."/>
        </authorList>
    </citation>
    <scope>NUCLEOTIDE SEQUENCE [LARGE SCALE GENOMIC DNA]</scope>
    <source>
        <strain evidence="2">F_SG_1</strain>
        <tissue evidence="2">Salivary glands</tissue>
    </source>
</reference>
<dbReference type="SUPFAM" id="SSF49599">
    <property type="entry name" value="TRAF domain-like"/>
    <property type="match status" value="2"/>
</dbReference>
<dbReference type="InterPro" id="IPR008974">
    <property type="entry name" value="TRAF-like"/>
</dbReference>
<feature type="domain" description="TRAF1-6 MATH" evidence="1">
    <location>
        <begin position="272"/>
        <end position="379"/>
    </location>
</feature>
<dbReference type="InterPro" id="IPR049342">
    <property type="entry name" value="TRAF1-6_MATH_dom"/>
</dbReference>
<gene>
    <name evidence="2" type="ORF">V5799_014640</name>
</gene>
<comment type="caution">
    <text evidence="2">The sequence shown here is derived from an EMBL/GenBank/DDBJ whole genome shotgun (WGS) entry which is preliminary data.</text>
</comment>
<dbReference type="EMBL" id="JARKHS020023308">
    <property type="protein sequence ID" value="KAK8768900.1"/>
    <property type="molecule type" value="Genomic_DNA"/>
</dbReference>
<dbReference type="AlphaFoldDB" id="A0AAQ4E2G0"/>
<evidence type="ECO:0000313" key="3">
    <source>
        <dbReference type="Proteomes" id="UP001321473"/>
    </source>
</evidence>
<dbReference type="Proteomes" id="UP001321473">
    <property type="component" value="Unassembled WGS sequence"/>
</dbReference>
<accession>A0AAQ4E2G0</accession>
<dbReference type="Gene3D" id="3.30.40.10">
    <property type="entry name" value="Zinc/RING finger domain, C3HC4 (zinc finger)"/>
    <property type="match status" value="1"/>
</dbReference>
<dbReference type="Gene3D" id="2.60.210.10">
    <property type="entry name" value="Apoptosis, Tumor Necrosis Factor Receptor Associated Protein 2, Chain A"/>
    <property type="match status" value="1"/>
</dbReference>
<dbReference type="SUPFAM" id="SSF57850">
    <property type="entry name" value="RING/U-box"/>
    <property type="match status" value="1"/>
</dbReference>
<evidence type="ECO:0000259" key="1">
    <source>
        <dbReference type="Pfam" id="PF21355"/>
    </source>
</evidence>
<sequence>MASTETSYQYRMTGFGDFLEWRTVRFVEPLPKIRVCRLCGVVASAVRLLPCTHVLCEACESQAIDAGGQCPIEGASFLGEDVQTLPFSMRDLGERQLRCFNCTDDNVGCTFTGKLTELEQHFVVDCLYGWVLCSKCEGQVIRKNILKHYQKCKGIGLGSGYKSSDGKVSFDMTEASRLAAALREIREGLKGALLNDPTGDAKIAALQHKANALVSFLDALDPQRSPTDTLLHRINWSSKESGMATICKFQGVDSMRKAHEPLLTLEQPRVLQGYTFNLSCKFERSWSKIANVSLVFTLCVGDKDDVVDWPFAKQLKLKITHVKKDANDILAPIKATPDPELDCFKRPEPDVPQNAVLTEKVSWKLIEKNDLVYNDCLFVAVAFE</sequence>
<dbReference type="Pfam" id="PF21355">
    <property type="entry name" value="TRAF-mep_MATH"/>
    <property type="match status" value="1"/>
</dbReference>
<evidence type="ECO:0000313" key="2">
    <source>
        <dbReference type="EMBL" id="KAK8768900.1"/>
    </source>
</evidence>
<organism evidence="2 3">
    <name type="scientific">Amblyomma americanum</name>
    <name type="common">Lone star tick</name>
    <dbReference type="NCBI Taxonomy" id="6943"/>
    <lineage>
        <taxon>Eukaryota</taxon>
        <taxon>Metazoa</taxon>
        <taxon>Ecdysozoa</taxon>
        <taxon>Arthropoda</taxon>
        <taxon>Chelicerata</taxon>
        <taxon>Arachnida</taxon>
        <taxon>Acari</taxon>
        <taxon>Parasitiformes</taxon>
        <taxon>Ixodida</taxon>
        <taxon>Ixodoidea</taxon>
        <taxon>Ixodidae</taxon>
        <taxon>Amblyomminae</taxon>
        <taxon>Amblyomma</taxon>
    </lineage>
</organism>
<name>A0AAQ4E2G0_AMBAM</name>
<dbReference type="InterPro" id="IPR013083">
    <property type="entry name" value="Znf_RING/FYVE/PHD"/>
</dbReference>
<protein>
    <recommendedName>
        <fullName evidence="1">TRAF1-6 MATH domain-containing protein</fullName>
    </recommendedName>
</protein>